<reference evidence="1" key="1">
    <citation type="submission" date="2019-11" db="EMBL/GenBank/DDBJ databases">
        <title>Nori genome reveals adaptations in red seaweeds to the harsh intertidal environment.</title>
        <authorList>
            <person name="Wang D."/>
            <person name="Mao Y."/>
        </authorList>
    </citation>
    <scope>NUCLEOTIDE SEQUENCE</scope>
    <source>
        <tissue evidence="1">Gametophyte</tissue>
    </source>
</reference>
<accession>A0ACC3CAP1</accession>
<organism evidence="1 2">
    <name type="scientific">Pyropia yezoensis</name>
    <name type="common">Susabi-nori</name>
    <name type="synonym">Porphyra yezoensis</name>
    <dbReference type="NCBI Taxonomy" id="2788"/>
    <lineage>
        <taxon>Eukaryota</taxon>
        <taxon>Rhodophyta</taxon>
        <taxon>Bangiophyceae</taxon>
        <taxon>Bangiales</taxon>
        <taxon>Bangiaceae</taxon>
        <taxon>Pyropia</taxon>
    </lineage>
</organism>
<name>A0ACC3CAP1_PYRYE</name>
<gene>
    <name evidence="1" type="ORF">I4F81_009652</name>
</gene>
<protein>
    <submittedName>
        <fullName evidence="1">Uncharacterized protein</fullName>
    </submittedName>
</protein>
<dbReference type="Proteomes" id="UP000798662">
    <property type="component" value="Chromosome 3"/>
</dbReference>
<proteinExistence type="predicted"/>
<dbReference type="EMBL" id="CM020620">
    <property type="protein sequence ID" value="KAK1867143.1"/>
    <property type="molecule type" value="Genomic_DNA"/>
</dbReference>
<evidence type="ECO:0000313" key="2">
    <source>
        <dbReference type="Proteomes" id="UP000798662"/>
    </source>
</evidence>
<evidence type="ECO:0000313" key="1">
    <source>
        <dbReference type="EMBL" id="KAK1867143.1"/>
    </source>
</evidence>
<comment type="caution">
    <text evidence="1">The sequence shown here is derived from an EMBL/GenBank/DDBJ whole genome shotgun (WGS) entry which is preliminary data.</text>
</comment>
<sequence>MPAAGVMSRHGGPPYSRRLAAALSRLDALIDWERSVRAAGAHRRMRVSSAPCGDLLARLGSPQSRLPVAVHITGSKGKGSVAALTAAALSAAGYRTGVTPNAAHGATVDGSTPAAAVPNGRGATHPPVHAAADASWFDVMTAAGFLTLATAGVDAAAVEVGLGGALDSTAVLSAPVAVLTNVYDEHAAIIGPTLVDIATEKAGIVARGGRLITGVPPGSAVAAAIERVVRSRRAAGVTYVCLEGDDLSIDERNAALAGEVLDQLGRNGHSVRRPSAAVGSSGAPPSGSGAERGGGPISSRLLDWPGVRAAAAAALPGRMELFSIPLPPVADAAVAATPPPSATLWVGIDGGHVPDSVAAAAVTVGARVADAGGPSAVTVVLGLGMDKDASGIVAALRGALPGITRFVCTTVARSEVYLQTEELAAAVRQMGGNAAVEVAPDPLAALELALKRARGGGDVPPSWVLFSGSLHLAGAASKRD</sequence>
<keyword evidence="2" id="KW-1185">Reference proteome</keyword>